<protein>
    <submittedName>
        <fullName evidence="2">Uncharacterized protein</fullName>
    </submittedName>
</protein>
<keyword evidence="3" id="KW-1185">Reference proteome</keyword>
<sequence length="362" mass="42512">MKKNTTFSPAESIGISVDNLNSLVLIVPIVLYAIFIKLTGNVLHIYQTFVLKNICFNIIPKNIKYHLKRNPFPQLLKKTKMAKNSLNYLNYVTLVERLVFRYLSRYAKITSYSEFYPSVSDKYKERGEFKSTNLSTLSTPLHGQQQIAPGNGRRNLYTTHTSPYIIILSTTDPYGILLSICNGTYMIICTTTERTIIIRTIARKYVESMRLTFQCIVRFQIKPIKLISNVTTVADYRVSRDYIVINIVEHYNLFDEIPKRQTSDHSEKSRIHKVLSHTDTLFVDHSEQSDECIDFTMIFEKNLEKQKNVTEKREFLRKTSFIPNRFFIWFVYISNLYEICRNRENLQLILKLKNHKICCVYN</sequence>
<evidence type="ECO:0000256" key="1">
    <source>
        <dbReference type="SAM" id="Phobius"/>
    </source>
</evidence>
<organism evidence="2 3">
    <name type="scientific">Aphis glycines</name>
    <name type="common">Soybean aphid</name>
    <dbReference type="NCBI Taxonomy" id="307491"/>
    <lineage>
        <taxon>Eukaryota</taxon>
        <taxon>Metazoa</taxon>
        <taxon>Ecdysozoa</taxon>
        <taxon>Arthropoda</taxon>
        <taxon>Hexapoda</taxon>
        <taxon>Insecta</taxon>
        <taxon>Pterygota</taxon>
        <taxon>Neoptera</taxon>
        <taxon>Paraneoptera</taxon>
        <taxon>Hemiptera</taxon>
        <taxon>Sternorrhyncha</taxon>
        <taxon>Aphidomorpha</taxon>
        <taxon>Aphidoidea</taxon>
        <taxon>Aphididae</taxon>
        <taxon>Aphidini</taxon>
        <taxon>Aphis</taxon>
        <taxon>Aphis</taxon>
    </lineage>
</organism>
<reference evidence="2 3" key="1">
    <citation type="submission" date="2019-08" db="EMBL/GenBank/DDBJ databases">
        <title>The genome of the soybean aphid Biotype 1, its phylome, world population structure and adaptation to the North American continent.</title>
        <authorList>
            <person name="Giordano R."/>
            <person name="Donthu R.K."/>
            <person name="Hernandez A.G."/>
            <person name="Wright C.L."/>
            <person name="Zimin A.V."/>
        </authorList>
    </citation>
    <scope>NUCLEOTIDE SEQUENCE [LARGE SCALE GENOMIC DNA]</scope>
    <source>
        <tissue evidence="2">Whole aphids</tissue>
    </source>
</reference>
<evidence type="ECO:0000313" key="2">
    <source>
        <dbReference type="EMBL" id="KAE9534071.1"/>
    </source>
</evidence>
<gene>
    <name evidence="2" type="ORF">AGLY_008807</name>
</gene>
<comment type="caution">
    <text evidence="2">The sequence shown here is derived from an EMBL/GenBank/DDBJ whole genome shotgun (WGS) entry which is preliminary data.</text>
</comment>
<keyword evidence="1" id="KW-0812">Transmembrane</keyword>
<keyword evidence="1" id="KW-1133">Transmembrane helix</keyword>
<dbReference type="AlphaFoldDB" id="A0A6G0TLV8"/>
<evidence type="ECO:0000313" key="3">
    <source>
        <dbReference type="Proteomes" id="UP000475862"/>
    </source>
</evidence>
<proteinExistence type="predicted"/>
<dbReference type="Proteomes" id="UP000475862">
    <property type="component" value="Unassembled WGS sequence"/>
</dbReference>
<name>A0A6G0TLV8_APHGL</name>
<accession>A0A6G0TLV8</accession>
<keyword evidence="1" id="KW-0472">Membrane</keyword>
<feature type="transmembrane region" description="Helical" evidence="1">
    <location>
        <begin position="20"/>
        <end position="38"/>
    </location>
</feature>
<dbReference type="EMBL" id="VYZN01000030">
    <property type="protein sequence ID" value="KAE9534071.1"/>
    <property type="molecule type" value="Genomic_DNA"/>
</dbReference>